<dbReference type="Proteomes" id="UP000623467">
    <property type="component" value="Unassembled WGS sequence"/>
</dbReference>
<proteinExistence type="predicted"/>
<evidence type="ECO:0000313" key="4">
    <source>
        <dbReference type="Proteomes" id="UP000623467"/>
    </source>
</evidence>
<dbReference type="AlphaFoldDB" id="A0A8H6Y2H7"/>
<gene>
    <name evidence="3" type="ORF">MSAN_01615200</name>
</gene>
<keyword evidence="1" id="KW-0472">Membrane</keyword>
<protein>
    <recommendedName>
        <fullName evidence="2">DUF6534 domain-containing protein</fullName>
    </recommendedName>
</protein>
<name>A0A8H6Y2H7_9AGAR</name>
<evidence type="ECO:0000259" key="2">
    <source>
        <dbReference type="Pfam" id="PF20152"/>
    </source>
</evidence>
<feature type="transmembrane region" description="Helical" evidence="1">
    <location>
        <begin position="95"/>
        <end position="119"/>
    </location>
</feature>
<feature type="domain" description="DUF6534" evidence="2">
    <location>
        <begin position="143"/>
        <end position="230"/>
    </location>
</feature>
<sequence>MSCPSFDVGETFGALLVGSVHDPSSMVGIIWCAELANGIGLVASLYRMVITNFGHPERLVFFPTSLLVSAVMGTLVSVIVPGFFTFRIYALSKSLWIPCLCWAILLFRLIPECVIVLGFGIHEPIHTFLERWGTMFNAIWGASAINDLLIAGTMVFLLYRHRSGAMDDTAAIVDKMIEWTIETGVLNSIISIAMLSVFIAMRDNFIWMAFFVVVSRIFSNSLLASLNSRAAFRSANHLTFVASVPNSFPRATNPVNITVEMTRTTYEEGTAKL</sequence>
<evidence type="ECO:0000256" key="1">
    <source>
        <dbReference type="SAM" id="Phobius"/>
    </source>
</evidence>
<feature type="transmembrane region" description="Helical" evidence="1">
    <location>
        <begin position="61"/>
        <end position="83"/>
    </location>
</feature>
<dbReference type="EMBL" id="JACAZH010000014">
    <property type="protein sequence ID" value="KAF7350555.1"/>
    <property type="molecule type" value="Genomic_DNA"/>
</dbReference>
<feature type="transmembrane region" description="Helical" evidence="1">
    <location>
        <begin position="205"/>
        <end position="226"/>
    </location>
</feature>
<organism evidence="3 4">
    <name type="scientific">Mycena sanguinolenta</name>
    <dbReference type="NCBI Taxonomy" id="230812"/>
    <lineage>
        <taxon>Eukaryota</taxon>
        <taxon>Fungi</taxon>
        <taxon>Dikarya</taxon>
        <taxon>Basidiomycota</taxon>
        <taxon>Agaricomycotina</taxon>
        <taxon>Agaricomycetes</taxon>
        <taxon>Agaricomycetidae</taxon>
        <taxon>Agaricales</taxon>
        <taxon>Marasmiineae</taxon>
        <taxon>Mycenaceae</taxon>
        <taxon>Mycena</taxon>
    </lineage>
</organism>
<keyword evidence="1" id="KW-1133">Transmembrane helix</keyword>
<dbReference type="InterPro" id="IPR045339">
    <property type="entry name" value="DUF6534"/>
</dbReference>
<feature type="transmembrane region" description="Helical" evidence="1">
    <location>
        <begin position="29"/>
        <end position="49"/>
    </location>
</feature>
<feature type="transmembrane region" description="Helical" evidence="1">
    <location>
        <begin position="139"/>
        <end position="159"/>
    </location>
</feature>
<feature type="transmembrane region" description="Helical" evidence="1">
    <location>
        <begin position="179"/>
        <end position="199"/>
    </location>
</feature>
<keyword evidence="1" id="KW-0812">Transmembrane</keyword>
<dbReference type="PANTHER" id="PTHR40465:SF1">
    <property type="entry name" value="DUF6534 DOMAIN-CONTAINING PROTEIN"/>
    <property type="match status" value="1"/>
</dbReference>
<dbReference type="OrthoDB" id="2535105at2759"/>
<keyword evidence="4" id="KW-1185">Reference proteome</keyword>
<accession>A0A8H6Y2H7</accession>
<evidence type="ECO:0000313" key="3">
    <source>
        <dbReference type="EMBL" id="KAF7350555.1"/>
    </source>
</evidence>
<dbReference type="Pfam" id="PF20152">
    <property type="entry name" value="DUF6534"/>
    <property type="match status" value="1"/>
</dbReference>
<comment type="caution">
    <text evidence="3">The sequence shown here is derived from an EMBL/GenBank/DDBJ whole genome shotgun (WGS) entry which is preliminary data.</text>
</comment>
<reference evidence="3" key="1">
    <citation type="submission" date="2020-05" db="EMBL/GenBank/DDBJ databases">
        <title>Mycena genomes resolve the evolution of fungal bioluminescence.</title>
        <authorList>
            <person name="Tsai I.J."/>
        </authorList>
    </citation>
    <scope>NUCLEOTIDE SEQUENCE</scope>
    <source>
        <strain evidence="3">160909Yilan</strain>
    </source>
</reference>
<dbReference type="PANTHER" id="PTHR40465">
    <property type="entry name" value="CHROMOSOME 1, WHOLE GENOME SHOTGUN SEQUENCE"/>
    <property type="match status" value="1"/>
</dbReference>